<dbReference type="EMBL" id="DSHW01000362">
    <property type="protein sequence ID" value="HEQ88708.1"/>
    <property type="molecule type" value="Genomic_DNA"/>
</dbReference>
<sequence>MTLRYAFFLVLVTLQVAVAGEWKPQRVIILPFQGRTTPATGETEAWMVKAVAPVGRRFLVLVEHQRNRLSPWVDDQSLKEDITRQGVVGQDKVLGRGFTTSYCLCW</sequence>
<dbReference type="AlphaFoldDB" id="A0A7V1ZIL4"/>
<name>A0A7V1ZIL4_9BACT</name>
<organism evidence="1">
    <name type="scientific">Thermoanaerobaculum aquaticum</name>
    <dbReference type="NCBI Taxonomy" id="1312852"/>
    <lineage>
        <taxon>Bacteria</taxon>
        <taxon>Pseudomonadati</taxon>
        <taxon>Acidobacteriota</taxon>
        <taxon>Thermoanaerobaculia</taxon>
        <taxon>Thermoanaerobaculales</taxon>
        <taxon>Thermoanaerobaculaceae</taxon>
        <taxon>Thermoanaerobaculum</taxon>
    </lineage>
</organism>
<evidence type="ECO:0000313" key="1">
    <source>
        <dbReference type="EMBL" id="HEQ88708.1"/>
    </source>
</evidence>
<gene>
    <name evidence="1" type="ORF">ENP06_04775</name>
</gene>
<proteinExistence type="predicted"/>
<accession>A0A7V1ZIL4</accession>
<protein>
    <submittedName>
        <fullName evidence="1">Uncharacterized protein</fullName>
    </submittedName>
</protein>
<reference evidence="1" key="1">
    <citation type="journal article" date="2020" name="mSystems">
        <title>Genome- and Community-Level Interaction Insights into Carbon Utilization and Element Cycling Functions of Hydrothermarchaeota in Hydrothermal Sediment.</title>
        <authorList>
            <person name="Zhou Z."/>
            <person name="Liu Y."/>
            <person name="Xu W."/>
            <person name="Pan J."/>
            <person name="Luo Z.H."/>
            <person name="Li M."/>
        </authorList>
    </citation>
    <scope>NUCLEOTIDE SEQUENCE [LARGE SCALE GENOMIC DNA]</scope>
    <source>
        <strain evidence="1">SpSt-186</strain>
    </source>
</reference>
<comment type="caution">
    <text evidence="1">The sequence shown here is derived from an EMBL/GenBank/DDBJ whole genome shotgun (WGS) entry which is preliminary data.</text>
</comment>